<dbReference type="Proteomes" id="UP001156882">
    <property type="component" value="Unassembled WGS sequence"/>
</dbReference>
<comment type="caution">
    <text evidence="1">The sequence shown here is derived from an EMBL/GenBank/DDBJ whole genome shotgun (WGS) entry which is preliminary data.</text>
</comment>
<name>A0ABQ6CRW8_9HYPH</name>
<organism evidence="1 2">
    <name type="scientific">Labrys miyagiensis</name>
    <dbReference type="NCBI Taxonomy" id="346912"/>
    <lineage>
        <taxon>Bacteria</taxon>
        <taxon>Pseudomonadati</taxon>
        <taxon>Pseudomonadota</taxon>
        <taxon>Alphaproteobacteria</taxon>
        <taxon>Hyphomicrobiales</taxon>
        <taxon>Xanthobacteraceae</taxon>
        <taxon>Labrys</taxon>
    </lineage>
</organism>
<accession>A0ABQ6CRW8</accession>
<gene>
    <name evidence="1" type="ORF">GCM10007874_44810</name>
</gene>
<protein>
    <submittedName>
        <fullName evidence="1">Uncharacterized protein</fullName>
    </submittedName>
</protein>
<reference evidence="2" key="1">
    <citation type="journal article" date="2019" name="Int. J. Syst. Evol. Microbiol.">
        <title>The Global Catalogue of Microorganisms (GCM) 10K type strain sequencing project: providing services to taxonomists for standard genome sequencing and annotation.</title>
        <authorList>
            <consortium name="The Broad Institute Genomics Platform"/>
            <consortium name="The Broad Institute Genome Sequencing Center for Infectious Disease"/>
            <person name="Wu L."/>
            <person name="Ma J."/>
        </authorList>
    </citation>
    <scope>NUCLEOTIDE SEQUENCE [LARGE SCALE GENOMIC DNA]</scope>
    <source>
        <strain evidence="2">NBRC 101365</strain>
    </source>
</reference>
<evidence type="ECO:0000313" key="2">
    <source>
        <dbReference type="Proteomes" id="UP001156882"/>
    </source>
</evidence>
<evidence type="ECO:0000313" key="1">
    <source>
        <dbReference type="EMBL" id="GLS21464.1"/>
    </source>
</evidence>
<proteinExistence type="predicted"/>
<dbReference type="EMBL" id="BSPC01000049">
    <property type="protein sequence ID" value="GLS21464.1"/>
    <property type="molecule type" value="Genomic_DNA"/>
</dbReference>
<sequence length="78" mass="8845">MTNRSRAFFSERSDWPCFIGAPDALGPMAGVSCRSTIRNEEKSLSDMVPREIAYKQFHITYVMCCRMQGVAMESVKFA</sequence>
<keyword evidence="2" id="KW-1185">Reference proteome</keyword>